<dbReference type="PROSITE" id="PS50889">
    <property type="entry name" value="S4"/>
    <property type="match status" value="1"/>
</dbReference>
<gene>
    <name evidence="3" type="ORF">NWI01_08090</name>
</gene>
<dbReference type="EMBL" id="BJNF01000020">
    <property type="protein sequence ID" value="GEC14917.1"/>
    <property type="molecule type" value="Genomic_DNA"/>
</dbReference>
<dbReference type="AlphaFoldDB" id="A0A4Y3W7B5"/>
<dbReference type="Gene3D" id="3.10.290.10">
    <property type="entry name" value="RNA-binding S4 domain"/>
    <property type="match status" value="1"/>
</dbReference>
<dbReference type="Pfam" id="PF01479">
    <property type="entry name" value="S4"/>
    <property type="match status" value="1"/>
</dbReference>
<evidence type="ECO:0000313" key="3">
    <source>
        <dbReference type="EMBL" id="GEC14917.1"/>
    </source>
</evidence>
<reference evidence="3 4" key="1">
    <citation type="submission" date="2019-06" db="EMBL/GenBank/DDBJ databases">
        <title>Whole genome shotgun sequence of Nitrobacter winogradskyi NBRC 14297.</title>
        <authorList>
            <person name="Hosoyama A."/>
            <person name="Uohara A."/>
            <person name="Ohji S."/>
            <person name="Ichikawa N."/>
        </authorList>
    </citation>
    <scope>NUCLEOTIDE SEQUENCE [LARGE SCALE GENOMIC DNA]</scope>
    <source>
        <strain evidence="3 4">NBRC 14297</strain>
    </source>
</reference>
<accession>A0A4Y3W7B5</accession>
<feature type="domain" description="RNA-binding S4" evidence="2">
    <location>
        <begin position="23"/>
        <end position="89"/>
    </location>
</feature>
<keyword evidence="1" id="KW-0694">RNA-binding</keyword>
<protein>
    <recommendedName>
        <fullName evidence="2">RNA-binding S4 domain-containing protein</fullName>
    </recommendedName>
</protein>
<name>A0A4Y3W7B5_NITWI</name>
<evidence type="ECO:0000259" key="2">
    <source>
        <dbReference type="SMART" id="SM00363"/>
    </source>
</evidence>
<evidence type="ECO:0000256" key="1">
    <source>
        <dbReference type="PROSITE-ProRule" id="PRU00182"/>
    </source>
</evidence>
<proteinExistence type="predicted"/>
<dbReference type="InterPro" id="IPR036986">
    <property type="entry name" value="S4_RNA-bd_sf"/>
</dbReference>
<dbReference type="CDD" id="cd00165">
    <property type="entry name" value="S4"/>
    <property type="match status" value="1"/>
</dbReference>
<organism evidence="3 4">
    <name type="scientific">Nitrobacter winogradskyi</name>
    <name type="common">Nitrobacter agilis</name>
    <dbReference type="NCBI Taxonomy" id="913"/>
    <lineage>
        <taxon>Bacteria</taxon>
        <taxon>Pseudomonadati</taxon>
        <taxon>Pseudomonadota</taxon>
        <taxon>Alphaproteobacteria</taxon>
        <taxon>Hyphomicrobiales</taxon>
        <taxon>Nitrobacteraceae</taxon>
        <taxon>Nitrobacter</taxon>
    </lineage>
</organism>
<dbReference type="InterPro" id="IPR002942">
    <property type="entry name" value="S4_RNA-bd"/>
</dbReference>
<comment type="caution">
    <text evidence="3">The sequence shown here is derived from an EMBL/GenBank/DDBJ whole genome shotgun (WGS) entry which is preliminary data.</text>
</comment>
<dbReference type="SUPFAM" id="SSF55174">
    <property type="entry name" value="Alpha-L RNA-binding motif"/>
    <property type="match status" value="1"/>
</dbReference>
<dbReference type="GO" id="GO:0003723">
    <property type="term" value="F:RNA binding"/>
    <property type="evidence" value="ECO:0007669"/>
    <property type="project" value="UniProtKB-KW"/>
</dbReference>
<sequence>MRALSSSAWFAIGVAPLDVLERQRLDKWLWHARVVRARAQAAALVEAGYVRVNGLRQTSPGHPLRIADVLTIRLDGGIRILKITGFAERRGGSTVARALYDDLSDVSGGTGA</sequence>
<dbReference type="SMART" id="SM00363">
    <property type="entry name" value="S4"/>
    <property type="match status" value="1"/>
</dbReference>
<evidence type="ECO:0000313" key="4">
    <source>
        <dbReference type="Proteomes" id="UP000318825"/>
    </source>
</evidence>
<dbReference type="Proteomes" id="UP000318825">
    <property type="component" value="Unassembled WGS sequence"/>
</dbReference>